<dbReference type="InterPro" id="IPR006342">
    <property type="entry name" value="FkbM_mtfrase"/>
</dbReference>
<sequence length="287" mass="33205">MEPSLDTWIQIQDDTKKYSVPYFSLRICCNQKVNGELPLLQSITKNTPGATIFDVGATGSQFPKDIDDSMSLHLFDPAFKPSGEAFKNDTTYVMYKEPVDYDKPNIHVNKTVVDADEHSLQKYCDARGIKHIDFLKIDTDGHDFGVLDGLGNITVDMVQFEYDNFYRLHSLDIKDMFKRLEGWHFFYILPGGLIPITEMRDDYLYTNIFASKEYPHDIIRDYVPVMNGTTINTKHVGEFLCEMFWEMRHITPDELKTKHCVNIDEASRIDAGWNLEQALKNYHAIYS</sequence>
<proteinExistence type="predicted"/>
<dbReference type="Pfam" id="PF05050">
    <property type="entry name" value="Methyltransf_21"/>
    <property type="match status" value="1"/>
</dbReference>
<protein>
    <recommendedName>
        <fullName evidence="1">Methyltransferase FkbM domain-containing protein</fullName>
    </recommendedName>
</protein>
<reference evidence="2" key="1">
    <citation type="submission" date="2024-06" db="EMBL/GenBank/DDBJ databases">
        <title>Evidence of context-dependent and transient costs of resisting viral infection in isolates of the marine microalga Micromonas sp. (class Mamiellophyceae).</title>
        <authorList>
            <person name="Bedi de Silva A."/>
            <person name="Schvarcz C.R."/>
            <person name="Steward G.R."/>
            <person name="Edwards K.F."/>
        </authorList>
    </citation>
    <scope>NUCLEOTIDE SEQUENCE</scope>
    <source>
        <strain evidence="2">McV-KB2</strain>
    </source>
</reference>
<feature type="domain" description="Methyltransferase FkbM" evidence="1">
    <location>
        <begin position="108"/>
        <end position="162"/>
    </location>
</feature>
<evidence type="ECO:0000259" key="1">
    <source>
        <dbReference type="Pfam" id="PF05050"/>
    </source>
</evidence>
<dbReference type="EMBL" id="PP911589">
    <property type="protein sequence ID" value="XCA47394.1"/>
    <property type="molecule type" value="Genomic_DNA"/>
</dbReference>
<evidence type="ECO:0000313" key="2">
    <source>
        <dbReference type="EMBL" id="XCA47394.1"/>
    </source>
</evidence>
<accession>A0AAU7YNN7</accession>
<organism evidence="2">
    <name type="scientific">Micromonas commoda virus</name>
    <dbReference type="NCBI Taxonomy" id="3057169"/>
    <lineage>
        <taxon>Viruses</taxon>
        <taxon>Varidnaviria</taxon>
        <taxon>Bamfordvirae</taxon>
        <taxon>Nucleocytoviricota</taxon>
        <taxon>Megaviricetes</taxon>
        <taxon>Algavirales</taxon>
        <taxon>Phycodnaviridae</taxon>
    </lineage>
</organism>
<name>A0AAU7YNN7_9PHYC</name>